<keyword evidence="2 6" id="KW-0812">Transmembrane</keyword>
<comment type="subcellular location">
    <subcellularLocation>
        <location evidence="1">Membrane</location>
    </subcellularLocation>
</comment>
<dbReference type="PRINTS" id="PR00237">
    <property type="entry name" value="GPCRRHODOPSN"/>
</dbReference>
<dbReference type="Gene3D" id="1.20.1070.10">
    <property type="entry name" value="Rhodopsin 7-helix transmembrane proteins"/>
    <property type="match status" value="1"/>
</dbReference>
<proteinExistence type="predicted"/>
<evidence type="ECO:0000259" key="7">
    <source>
        <dbReference type="PROSITE" id="PS50262"/>
    </source>
</evidence>
<evidence type="ECO:0000256" key="1">
    <source>
        <dbReference type="ARBA" id="ARBA00004370"/>
    </source>
</evidence>
<evidence type="ECO:0000256" key="3">
    <source>
        <dbReference type="ARBA" id="ARBA00022989"/>
    </source>
</evidence>
<evidence type="ECO:0000256" key="6">
    <source>
        <dbReference type="SAM" id="Phobius"/>
    </source>
</evidence>
<dbReference type="CDD" id="cd14978">
    <property type="entry name" value="7tmA_FMRFamide_R-like"/>
    <property type="match status" value="1"/>
</dbReference>
<feature type="transmembrane region" description="Helical" evidence="6">
    <location>
        <begin position="217"/>
        <end position="245"/>
    </location>
</feature>
<dbReference type="SUPFAM" id="SSF81321">
    <property type="entry name" value="Family A G protein-coupled receptor-like"/>
    <property type="match status" value="1"/>
</dbReference>
<dbReference type="InterPro" id="IPR052954">
    <property type="entry name" value="GPCR-Ligand_Int"/>
</dbReference>
<dbReference type="PROSITE" id="PS50262">
    <property type="entry name" value="G_PROTEIN_RECEP_F1_2"/>
    <property type="match status" value="1"/>
</dbReference>
<dbReference type="RefSeq" id="XP_009046472.1">
    <property type="nucleotide sequence ID" value="XM_009048224.1"/>
</dbReference>
<gene>
    <name evidence="8" type="ORF">LOTGIDRAFT_110771</name>
</gene>
<dbReference type="KEGG" id="lgi:LOTGIDRAFT_110771"/>
<dbReference type="Pfam" id="PF00001">
    <property type="entry name" value="7tm_1"/>
    <property type="match status" value="1"/>
</dbReference>
<dbReference type="GO" id="GO:0004930">
    <property type="term" value="F:G protein-coupled receptor activity"/>
    <property type="evidence" value="ECO:0007669"/>
    <property type="project" value="InterPro"/>
</dbReference>
<dbReference type="STRING" id="225164.V4BAN6"/>
<feature type="transmembrane region" description="Helical" evidence="6">
    <location>
        <begin position="257"/>
        <end position="276"/>
    </location>
</feature>
<organism evidence="8 9">
    <name type="scientific">Lottia gigantea</name>
    <name type="common">Giant owl limpet</name>
    <dbReference type="NCBI Taxonomy" id="225164"/>
    <lineage>
        <taxon>Eukaryota</taxon>
        <taxon>Metazoa</taxon>
        <taxon>Spiralia</taxon>
        <taxon>Lophotrochozoa</taxon>
        <taxon>Mollusca</taxon>
        <taxon>Gastropoda</taxon>
        <taxon>Patellogastropoda</taxon>
        <taxon>Lottioidea</taxon>
        <taxon>Lottiidae</taxon>
        <taxon>Lottia</taxon>
    </lineage>
</organism>
<dbReference type="OMA" id="DGWCLVL"/>
<dbReference type="Proteomes" id="UP000030746">
    <property type="component" value="Unassembled WGS sequence"/>
</dbReference>
<keyword evidence="9" id="KW-1185">Reference proteome</keyword>
<reference evidence="8 9" key="1">
    <citation type="journal article" date="2013" name="Nature">
        <title>Insights into bilaterian evolution from three spiralian genomes.</title>
        <authorList>
            <person name="Simakov O."/>
            <person name="Marletaz F."/>
            <person name="Cho S.J."/>
            <person name="Edsinger-Gonzales E."/>
            <person name="Havlak P."/>
            <person name="Hellsten U."/>
            <person name="Kuo D.H."/>
            <person name="Larsson T."/>
            <person name="Lv J."/>
            <person name="Arendt D."/>
            <person name="Savage R."/>
            <person name="Osoegawa K."/>
            <person name="de Jong P."/>
            <person name="Grimwood J."/>
            <person name="Chapman J.A."/>
            <person name="Shapiro H."/>
            <person name="Aerts A."/>
            <person name="Otillar R.P."/>
            <person name="Terry A.Y."/>
            <person name="Boore J.L."/>
            <person name="Grigoriev I.V."/>
            <person name="Lindberg D.R."/>
            <person name="Seaver E.C."/>
            <person name="Weisblat D.A."/>
            <person name="Putnam N.H."/>
            <person name="Rokhsar D.S."/>
        </authorList>
    </citation>
    <scope>NUCLEOTIDE SEQUENCE [LARGE SCALE GENOMIC DNA]</scope>
</reference>
<dbReference type="HOGENOM" id="CLU_009579_24_7_1"/>
<dbReference type="CTD" id="20230632"/>
<name>V4BAN6_LOTGI</name>
<keyword evidence="4 6" id="KW-0472">Membrane</keyword>
<keyword evidence="3 6" id="KW-1133">Transmembrane helix</keyword>
<evidence type="ECO:0000313" key="9">
    <source>
        <dbReference type="Proteomes" id="UP000030746"/>
    </source>
</evidence>
<evidence type="ECO:0000313" key="8">
    <source>
        <dbReference type="EMBL" id="ESP03002.1"/>
    </source>
</evidence>
<dbReference type="PANTHER" id="PTHR46641:SF2">
    <property type="entry name" value="FMRFAMIDE RECEPTOR"/>
    <property type="match status" value="1"/>
</dbReference>
<dbReference type="PANTHER" id="PTHR46641">
    <property type="entry name" value="FMRFAMIDE RECEPTOR-RELATED"/>
    <property type="match status" value="1"/>
</dbReference>
<dbReference type="EMBL" id="KB200129">
    <property type="protein sequence ID" value="ESP03002.1"/>
    <property type="molecule type" value="Genomic_DNA"/>
</dbReference>
<evidence type="ECO:0000256" key="5">
    <source>
        <dbReference type="SAM" id="MobiDB-lite"/>
    </source>
</evidence>
<feature type="transmembrane region" description="Helical" evidence="6">
    <location>
        <begin position="118"/>
        <end position="140"/>
    </location>
</feature>
<feature type="region of interest" description="Disordered" evidence="5">
    <location>
        <begin position="307"/>
        <end position="333"/>
    </location>
</feature>
<dbReference type="GeneID" id="20230632"/>
<sequence>MIIYPILCIIGITGNTLALIVLSHRNMCTSTNVYLSALAVSDTIKLLNDLLYFIMLLISMGDVTAGTKMLVNVYPYAHYIFNMSVCITAWLTVSVAIERYISVCHPTQAKQLCTIPRARIICVLVFFFVITLTLPSAFIYRPLYIYDVEQNVSCHDIGLTELGSNNTFMVPYQWIQNSLRSIIPLIVLIFVNVRIINELRKERVKGKKLSSRNKITLMLTIIIVIFVVCITPDAIMSTFFGLGYYEETSLVKGIREITDSLLAFNSAINFLLYCLLNKMFRNTFLVVFCGRQPARIANGSKRSVRYDSSFKRKSTKLKNSYNRSSKRSKDSKM</sequence>
<evidence type="ECO:0000256" key="2">
    <source>
        <dbReference type="ARBA" id="ARBA00022692"/>
    </source>
</evidence>
<evidence type="ECO:0000256" key="4">
    <source>
        <dbReference type="ARBA" id="ARBA00023136"/>
    </source>
</evidence>
<feature type="domain" description="G-protein coupled receptors family 1 profile" evidence="7">
    <location>
        <begin position="14"/>
        <end position="273"/>
    </location>
</feature>
<feature type="transmembrane region" description="Helical" evidence="6">
    <location>
        <begin position="76"/>
        <end position="97"/>
    </location>
</feature>
<dbReference type="InterPro" id="IPR017452">
    <property type="entry name" value="GPCR_Rhodpsn_7TM"/>
</dbReference>
<dbReference type="GO" id="GO:0016020">
    <property type="term" value="C:membrane"/>
    <property type="evidence" value="ECO:0007669"/>
    <property type="project" value="UniProtKB-SubCell"/>
</dbReference>
<accession>V4BAN6</accession>
<dbReference type="AlphaFoldDB" id="V4BAN6"/>
<dbReference type="InterPro" id="IPR000276">
    <property type="entry name" value="GPCR_Rhodpsn"/>
</dbReference>
<feature type="transmembrane region" description="Helical" evidence="6">
    <location>
        <begin position="178"/>
        <end position="196"/>
    </location>
</feature>
<protein>
    <recommendedName>
        <fullName evidence="7">G-protein coupled receptors family 1 profile domain-containing protein</fullName>
    </recommendedName>
</protein>
<dbReference type="OrthoDB" id="10011262at2759"/>